<feature type="compositionally biased region" description="Polar residues" evidence="1">
    <location>
        <begin position="194"/>
        <end position="206"/>
    </location>
</feature>
<organism evidence="2 3">
    <name type="scientific">Bombyx mori</name>
    <name type="common">Silk moth</name>
    <dbReference type="NCBI Taxonomy" id="7091"/>
    <lineage>
        <taxon>Eukaryota</taxon>
        <taxon>Metazoa</taxon>
        <taxon>Ecdysozoa</taxon>
        <taxon>Arthropoda</taxon>
        <taxon>Hexapoda</taxon>
        <taxon>Insecta</taxon>
        <taxon>Pterygota</taxon>
        <taxon>Neoptera</taxon>
        <taxon>Endopterygota</taxon>
        <taxon>Lepidoptera</taxon>
        <taxon>Glossata</taxon>
        <taxon>Ditrysia</taxon>
        <taxon>Bombycoidea</taxon>
        <taxon>Bombycidae</taxon>
        <taxon>Bombycinae</taxon>
        <taxon>Bombyx</taxon>
    </lineage>
</organism>
<feature type="region of interest" description="Disordered" evidence="1">
    <location>
        <begin position="193"/>
        <end position="225"/>
    </location>
</feature>
<sequence>MNDNRNTPYSPINDYRNTPNSAVNDYRNTPNGMSGTRLFVINQMRDNPYGYTLQYYGPPVQNKGHIYNFLDKLHKTKDELLDKIIDFPFRHINLRGNINYANDMQSNRWMPNNIRGWTNGLGDKLPMLLSDRRGNSMVDDDCCGRRDRRGNSMMDDDCCGRRDNNLNYPNYNSDAVPHLYSSRAVQPHPWMGQELNSNRPDNNMHSHSCHAQDANSNRLGNNNYADAVDAHPHVWDVKDARPSHLDNRMAAW</sequence>
<proteinExistence type="predicted"/>
<dbReference type="GeneID" id="101736124"/>
<dbReference type="RefSeq" id="XP_037876050.1">
    <property type="nucleotide sequence ID" value="XM_038020122.1"/>
</dbReference>
<feature type="compositionally biased region" description="Polar residues" evidence="1">
    <location>
        <begin position="213"/>
        <end position="224"/>
    </location>
</feature>
<protein>
    <submittedName>
        <fullName evidence="2">Uncharacterized protein</fullName>
    </submittedName>
</protein>
<evidence type="ECO:0000313" key="3">
    <source>
        <dbReference type="Proteomes" id="UP000005204"/>
    </source>
</evidence>
<reference evidence="2" key="2">
    <citation type="submission" date="2022-06" db="UniProtKB">
        <authorList>
            <consortium name="EnsemblMetazoa"/>
        </authorList>
    </citation>
    <scope>IDENTIFICATION</scope>
    <source>
        <strain evidence="2">p50T (Dazao)</strain>
    </source>
</reference>
<name>A0A8R2M8Y8_BOMMO</name>
<reference evidence="3" key="1">
    <citation type="journal article" date="2008" name="Insect Biochem. Mol. Biol.">
        <title>The genome of a lepidopteran model insect, the silkworm Bombyx mori.</title>
        <authorList>
            <consortium name="International Silkworm Genome Consortium"/>
        </authorList>
    </citation>
    <scope>NUCLEOTIDE SEQUENCE [LARGE SCALE GENOMIC DNA]</scope>
    <source>
        <strain evidence="3">p50T</strain>
    </source>
</reference>
<evidence type="ECO:0000313" key="2">
    <source>
        <dbReference type="EnsemblMetazoa" id="XP_037876050.1"/>
    </source>
</evidence>
<dbReference type="KEGG" id="bmor:101736124"/>
<dbReference type="EnsemblMetazoa" id="XM_038020122.1">
    <property type="protein sequence ID" value="XP_037876050.1"/>
    <property type="gene ID" value="LOC101736124"/>
</dbReference>
<accession>A0A8R2M8Y8</accession>
<dbReference type="Proteomes" id="UP000005204">
    <property type="component" value="Unassembled WGS sequence"/>
</dbReference>
<dbReference type="AlphaFoldDB" id="A0A8R2M8Y8"/>
<evidence type="ECO:0000256" key="1">
    <source>
        <dbReference type="SAM" id="MobiDB-lite"/>
    </source>
</evidence>
<feature type="region of interest" description="Disordered" evidence="1">
    <location>
        <begin position="1"/>
        <end position="29"/>
    </location>
</feature>
<keyword evidence="3" id="KW-1185">Reference proteome</keyword>